<dbReference type="InterPro" id="IPR027417">
    <property type="entry name" value="P-loop_NTPase"/>
</dbReference>
<dbReference type="OrthoDB" id="272672at2759"/>
<dbReference type="InterPro" id="IPR046439">
    <property type="entry name" value="ZF_RZ_dom"/>
</dbReference>
<keyword evidence="9" id="KW-1185">Reference proteome</keyword>
<dbReference type="PANTHER" id="PTHR13748">
    <property type="entry name" value="COBW-RELATED"/>
    <property type="match status" value="1"/>
</dbReference>
<dbReference type="AlphaFoldDB" id="A0A836C6A2"/>
<evidence type="ECO:0000256" key="3">
    <source>
        <dbReference type="ARBA" id="ARBA00022723"/>
    </source>
</evidence>
<dbReference type="GO" id="GO:0005737">
    <property type="term" value="C:cytoplasm"/>
    <property type="evidence" value="ECO:0007669"/>
    <property type="project" value="UniProtKB-SubCell"/>
</dbReference>
<dbReference type="InterPro" id="IPR003495">
    <property type="entry name" value="CobW/HypB/UreG_nucleotide-bd"/>
</dbReference>
<dbReference type="PANTHER" id="PTHR13748:SF70">
    <property type="entry name" value="COBW_HYPB_UREG NUCLEOTIDE-BINDING DOMAIN-CONTAINING PROTEIN"/>
    <property type="match status" value="1"/>
</dbReference>
<evidence type="ECO:0000256" key="2">
    <source>
        <dbReference type="ARBA" id="ARBA00022490"/>
    </source>
</evidence>
<accession>A0A836C6A2</accession>
<evidence type="ECO:0000256" key="1">
    <source>
        <dbReference type="ARBA" id="ARBA00004496"/>
    </source>
</evidence>
<evidence type="ECO:0000256" key="6">
    <source>
        <dbReference type="ARBA" id="ARBA00022859"/>
    </source>
</evidence>
<dbReference type="Pfam" id="PF20173">
    <property type="entry name" value="ZnF_RZ-type"/>
    <property type="match status" value="1"/>
</dbReference>
<keyword evidence="4" id="KW-0863">Zinc-finger</keyword>
<keyword evidence="3" id="KW-0479">Metal-binding</keyword>
<dbReference type="PROSITE" id="PS51981">
    <property type="entry name" value="ZF_RZ"/>
    <property type="match status" value="1"/>
</dbReference>
<dbReference type="Proteomes" id="UP000612055">
    <property type="component" value="Unassembled WGS sequence"/>
</dbReference>
<evidence type="ECO:0000313" key="8">
    <source>
        <dbReference type="EMBL" id="KAG2501700.1"/>
    </source>
</evidence>
<reference evidence="8" key="1">
    <citation type="journal article" date="2020" name="bioRxiv">
        <title>Comparative genomics of Chlamydomonas.</title>
        <authorList>
            <person name="Craig R.J."/>
            <person name="Hasan A.R."/>
            <person name="Ness R.W."/>
            <person name="Keightley P.D."/>
        </authorList>
    </citation>
    <scope>NUCLEOTIDE SEQUENCE</scope>
    <source>
        <strain evidence="8">CCAP 11/70</strain>
    </source>
</reference>
<evidence type="ECO:0000256" key="4">
    <source>
        <dbReference type="ARBA" id="ARBA00022771"/>
    </source>
</evidence>
<organism evidence="8 9">
    <name type="scientific">Edaphochlamys debaryana</name>
    <dbReference type="NCBI Taxonomy" id="47281"/>
    <lineage>
        <taxon>Eukaryota</taxon>
        <taxon>Viridiplantae</taxon>
        <taxon>Chlorophyta</taxon>
        <taxon>core chlorophytes</taxon>
        <taxon>Chlorophyceae</taxon>
        <taxon>CS clade</taxon>
        <taxon>Chlamydomonadales</taxon>
        <taxon>Chlamydomonadales incertae sedis</taxon>
        <taxon>Edaphochlamys</taxon>
    </lineage>
</organism>
<dbReference type="Gene3D" id="3.40.50.300">
    <property type="entry name" value="P-loop containing nucleotide triphosphate hydrolases"/>
    <property type="match status" value="1"/>
</dbReference>
<evidence type="ECO:0000259" key="7">
    <source>
        <dbReference type="PROSITE" id="PS51981"/>
    </source>
</evidence>
<feature type="domain" description="RZ-type" evidence="7">
    <location>
        <begin position="96"/>
        <end position="173"/>
    </location>
</feature>
<dbReference type="Pfam" id="PF02492">
    <property type="entry name" value="cobW"/>
    <property type="match status" value="1"/>
</dbReference>
<dbReference type="SUPFAM" id="SSF52540">
    <property type="entry name" value="P-loop containing nucleoside triphosphate hydrolases"/>
    <property type="match status" value="1"/>
</dbReference>
<dbReference type="GO" id="GO:0002376">
    <property type="term" value="P:immune system process"/>
    <property type="evidence" value="ECO:0007669"/>
    <property type="project" value="UniProtKB-KW"/>
</dbReference>
<evidence type="ECO:0000313" key="9">
    <source>
        <dbReference type="Proteomes" id="UP000612055"/>
    </source>
</evidence>
<name>A0A836C6A2_9CHLO</name>
<sequence>MATAKSSDAHTGPKTPVTIITGFLGAGNTTLLNYLLKEKGARSIAVIENEFGEVNIDRELDGCRSSARLQSAAGTASRRRKLMSSGQQRRRAAARASLEALMAVAQAEYASSPASWLDSHVWMCGRMHVYVVGNCGNPVEASRCPECGVTVGCNGERQPAASLLEQLRQEARS</sequence>
<keyword evidence="2" id="KW-0963">Cytoplasm</keyword>
<proteinExistence type="predicted"/>
<dbReference type="InterPro" id="IPR051316">
    <property type="entry name" value="Zinc-reg_GTPase_activator"/>
</dbReference>
<dbReference type="EMBL" id="JAEHOE010000001">
    <property type="protein sequence ID" value="KAG2501700.1"/>
    <property type="molecule type" value="Genomic_DNA"/>
</dbReference>
<comment type="subcellular location">
    <subcellularLocation>
        <location evidence="1">Cytoplasm</location>
    </subcellularLocation>
</comment>
<comment type="caution">
    <text evidence="8">The sequence shown here is derived from an EMBL/GenBank/DDBJ whole genome shotgun (WGS) entry which is preliminary data.</text>
</comment>
<evidence type="ECO:0000256" key="5">
    <source>
        <dbReference type="ARBA" id="ARBA00022833"/>
    </source>
</evidence>
<keyword evidence="5" id="KW-0862">Zinc</keyword>
<dbReference type="GO" id="GO:0008270">
    <property type="term" value="F:zinc ion binding"/>
    <property type="evidence" value="ECO:0007669"/>
    <property type="project" value="UniProtKB-KW"/>
</dbReference>
<keyword evidence="6" id="KW-0391">Immunity</keyword>
<protein>
    <recommendedName>
        <fullName evidence="7">RZ-type domain-containing protein</fullName>
    </recommendedName>
</protein>
<gene>
    <name evidence="8" type="ORF">HYH03_000202</name>
</gene>